<dbReference type="Proteomes" id="UP000247755">
    <property type="component" value="Unassembled WGS sequence"/>
</dbReference>
<comment type="similarity">
    <text evidence="1">Belongs to the site-specific recombinase resolvase family.</text>
</comment>
<dbReference type="RefSeq" id="WP_072444792.1">
    <property type="nucleotide sequence ID" value="NZ_QJJY01000033.1"/>
</dbReference>
<dbReference type="PANTHER" id="PTHR30461">
    <property type="entry name" value="DNA-INVERTASE FROM LAMBDOID PROPHAGE"/>
    <property type="match status" value="1"/>
</dbReference>
<name>A0A318HZP5_BURPY</name>
<evidence type="ECO:0000313" key="10">
    <source>
        <dbReference type="Proteomes" id="UP000247755"/>
    </source>
</evidence>
<evidence type="ECO:0000313" key="9">
    <source>
        <dbReference type="EMBL" id="PXX23813.1"/>
    </source>
</evidence>
<feature type="domain" description="Resolvase/invertase-type recombinase catalytic" evidence="8">
    <location>
        <begin position="1"/>
        <end position="135"/>
    </location>
</feature>
<dbReference type="PROSITE" id="PS00398">
    <property type="entry name" value="RECOMBINASES_2"/>
    <property type="match status" value="1"/>
</dbReference>
<protein>
    <submittedName>
        <fullName evidence="9">DNA invertase Pin-like site-specific DNA recombinase</fullName>
    </submittedName>
</protein>
<gene>
    <name evidence="9" type="ORF">NA66_103329</name>
</gene>
<dbReference type="PROSITE" id="PS51736">
    <property type="entry name" value="RECOMBINASES_3"/>
    <property type="match status" value="1"/>
</dbReference>
<reference evidence="9 10" key="1">
    <citation type="submission" date="2018-05" db="EMBL/GenBank/DDBJ databases">
        <title>Comparative genomics of bacterial root endophytes of switchgrass collected from native prairies over two seasons.</title>
        <authorList>
            <person name="Tang Y."/>
        </authorList>
    </citation>
    <scope>NUCLEOTIDE SEQUENCE [LARGE SCALE GENOMIC DNA]</scope>
    <source>
        <strain evidence="9 10">NFIX32</strain>
    </source>
</reference>
<evidence type="ECO:0000256" key="5">
    <source>
        <dbReference type="ARBA" id="ARBA00023172"/>
    </source>
</evidence>
<proteinExistence type="inferred from homology"/>
<comment type="caution">
    <text evidence="9">The sequence shown here is derived from an EMBL/GenBank/DDBJ whole genome shotgun (WGS) entry which is preliminary data.</text>
</comment>
<keyword evidence="4" id="KW-0238">DNA-binding</keyword>
<dbReference type="Gene3D" id="3.40.50.1390">
    <property type="entry name" value="Resolvase, N-terminal catalytic domain"/>
    <property type="match status" value="1"/>
</dbReference>
<dbReference type="FunFam" id="3.40.50.1390:FF:000001">
    <property type="entry name" value="DNA recombinase"/>
    <property type="match status" value="1"/>
</dbReference>
<dbReference type="InterPro" id="IPR006119">
    <property type="entry name" value="Resolv_N"/>
</dbReference>
<evidence type="ECO:0000256" key="7">
    <source>
        <dbReference type="PROSITE-ProRule" id="PRU10137"/>
    </source>
</evidence>
<dbReference type="SUPFAM" id="SSF53041">
    <property type="entry name" value="Resolvase-like"/>
    <property type="match status" value="1"/>
</dbReference>
<keyword evidence="3" id="KW-0230">DNA invertase</keyword>
<evidence type="ECO:0000256" key="6">
    <source>
        <dbReference type="PIRSR" id="PIRSR606118-50"/>
    </source>
</evidence>
<dbReference type="InterPro" id="IPR050639">
    <property type="entry name" value="SSR_resolvase"/>
</dbReference>
<dbReference type="GO" id="GO:0015074">
    <property type="term" value="P:DNA integration"/>
    <property type="evidence" value="ECO:0007669"/>
    <property type="project" value="UniProtKB-KW"/>
</dbReference>
<evidence type="ECO:0000256" key="2">
    <source>
        <dbReference type="ARBA" id="ARBA00022908"/>
    </source>
</evidence>
<accession>A0A318HZP5</accession>
<dbReference type="CDD" id="cd03768">
    <property type="entry name" value="SR_ResInv"/>
    <property type="match status" value="1"/>
</dbReference>
<dbReference type="Pfam" id="PF00239">
    <property type="entry name" value="Resolvase"/>
    <property type="match status" value="1"/>
</dbReference>
<dbReference type="InterPro" id="IPR036162">
    <property type="entry name" value="Resolvase-like_N_sf"/>
</dbReference>
<keyword evidence="2" id="KW-0229">DNA integration</keyword>
<dbReference type="PROSITE" id="PS00397">
    <property type="entry name" value="RECOMBINASES_1"/>
    <property type="match status" value="1"/>
</dbReference>
<dbReference type="SMART" id="SM00857">
    <property type="entry name" value="Resolvase"/>
    <property type="match status" value="1"/>
</dbReference>
<sequence length="192" mass="21064">MKMGYARVSTEEQNLALQQDALLRAGCTKLFTDRGVSGTGFSRPGLDRALARLSAGDTLVVWRLDRLGRSLSKLIDLIAWLGRHGIGFVSLSESIDTTSAGGLLMFHMMAALSEFEHHLISERTRAGILAARARGRTIGRKPSLTDAQRNQVIALLETTPIGEVARRFNVHPRTVRRAIHPQRGATQPGRSE</sequence>
<keyword evidence="5" id="KW-0233">DNA recombination</keyword>
<organism evidence="9 10">
    <name type="scientific">Burkholderia pyrrocinia</name>
    <name type="common">Pseudomonas pyrrocinia</name>
    <dbReference type="NCBI Taxonomy" id="60550"/>
    <lineage>
        <taxon>Bacteria</taxon>
        <taxon>Pseudomonadati</taxon>
        <taxon>Pseudomonadota</taxon>
        <taxon>Betaproteobacteria</taxon>
        <taxon>Burkholderiales</taxon>
        <taxon>Burkholderiaceae</taxon>
        <taxon>Burkholderia</taxon>
        <taxon>Burkholderia cepacia complex</taxon>
    </lineage>
</organism>
<dbReference type="EMBL" id="QJJY01000033">
    <property type="protein sequence ID" value="PXX23813.1"/>
    <property type="molecule type" value="Genomic_DNA"/>
</dbReference>
<evidence type="ECO:0000256" key="1">
    <source>
        <dbReference type="ARBA" id="ARBA00009913"/>
    </source>
</evidence>
<evidence type="ECO:0000256" key="3">
    <source>
        <dbReference type="ARBA" id="ARBA00023100"/>
    </source>
</evidence>
<evidence type="ECO:0000259" key="8">
    <source>
        <dbReference type="PROSITE" id="PS51736"/>
    </source>
</evidence>
<feature type="active site" description="O-(5'-phospho-DNA)-serine intermediate" evidence="6 7">
    <location>
        <position position="9"/>
    </location>
</feature>
<dbReference type="GO" id="GO:0003677">
    <property type="term" value="F:DNA binding"/>
    <property type="evidence" value="ECO:0007669"/>
    <property type="project" value="UniProtKB-KW"/>
</dbReference>
<dbReference type="InterPro" id="IPR006118">
    <property type="entry name" value="Recombinase_CS"/>
</dbReference>
<dbReference type="GO" id="GO:0000150">
    <property type="term" value="F:DNA strand exchange activity"/>
    <property type="evidence" value="ECO:0007669"/>
    <property type="project" value="UniProtKB-KW"/>
</dbReference>
<evidence type="ECO:0000256" key="4">
    <source>
        <dbReference type="ARBA" id="ARBA00023125"/>
    </source>
</evidence>
<dbReference type="PANTHER" id="PTHR30461:SF2">
    <property type="entry name" value="SERINE RECOMBINASE PINE-RELATED"/>
    <property type="match status" value="1"/>
</dbReference>
<dbReference type="AlphaFoldDB" id="A0A318HZP5"/>